<name>A0AAV8ZJ00_9CUCU</name>
<comment type="caution">
    <text evidence="2">The sequence shown here is derived from an EMBL/GenBank/DDBJ whole genome shotgun (WGS) entry which is preliminary data.</text>
</comment>
<dbReference type="Gene3D" id="3.40.30.10">
    <property type="entry name" value="Glutaredoxin"/>
    <property type="match status" value="1"/>
</dbReference>
<feature type="domain" description="Thioredoxin-like fold" evidence="1">
    <location>
        <begin position="27"/>
        <end position="117"/>
    </location>
</feature>
<dbReference type="PANTHER" id="PTHR46762">
    <property type="entry name" value="NUCLEOREDOXIN-LIKE PROTEIN 2"/>
    <property type="match status" value="1"/>
</dbReference>
<dbReference type="GO" id="GO:0007600">
    <property type="term" value="P:sensory perception"/>
    <property type="evidence" value="ECO:0007669"/>
    <property type="project" value="InterPro"/>
</dbReference>
<dbReference type="InterPro" id="IPR012336">
    <property type="entry name" value="Thioredoxin-like_fold"/>
</dbReference>
<keyword evidence="3" id="KW-1185">Reference proteome</keyword>
<sequence>MDMLEGKKVVTANCQSFHVNRVLKTAKIIAYYFTASWVNHPDLLEKLKAVYEEGKRRHSGMEVIYVSADTEEKLFTKHFKEHGPWYSIPFGNTLAEVLRWRYNITCMPQIVVVRKDGLIVTRRGTRELEELDIDVLVTWTDYIQ</sequence>
<dbReference type="GO" id="GO:0045494">
    <property type="term" value="P:photoreceptor cell maintenance"/>
    <property type="evidence" value="ECO:0007669"/>
    <property type="project" value="InterPro"/>
</dbReference>
<dbReference type="AlphaFoldDB" id="A0AAV8ZJ00"/>
<evidence type="ECO:0000259" key="1">
    <source>
        <dbReference type="Pfam" id="PF13905"/>
    </source>
</evidence>
<evidence type="ECO:0000313" key="3">
    <source>
        <dbReference type="Proteomes" id="UP001162162"/>
    </source>
</evidence>
<proteinExistence type="predicted"/>
<dbReference type="SUPFAM" id="SSF52833">
    <property type="entry name" value="Thioredoxin-like"/>
    <property type="match status" value="1"/>
</dbReference>
<protein>
    <recommendedName>
        <fullName evidence="1">Thioredoxin-like fold domain-containing protein</fullName>
    </recommendedName>
</protein>
<gene>
    <name evidence="2" type="ORF">NQ318_018828</name>
</gene>
<dbReference type="InterPro" id="IPR029519">
    <property type="entry name" value="RdCVF2"/>
</dbReference>
<evidence type="ECO:0000313" key="2">
    <source>
        <dbReference type="EMBL" id="KAJ8963356.1"/>
    </source>
</evidence>
<dbReference type="Pfam" id="PF13905">
    <property type="entry name" value="Thioredoxin_8"/>
    <property type="match status" value="1"/>
</dbReference>
<dbReference type="Proteomes" id="UP001162162">
    <property type="component" value="Unassembled WGS sequence"/>
</dbReference>
<organism evidence="2 3">
    <name type="scientific">Aromia moschata</name>
    <dbReference type="NCBI Taxonomy" id="1265417"/>
    <lineage>
        <taxon>Eukaryota</taxon>
        <taxon>Metazoa</taxon>
        <taxon>Ecdysozoa</taxon>
        <taxon>Arthropoda</taxon>
        <taxon>Hexapoda</taxon>
        <taxon>Insecta</taxon>
        <taxon>Pterygota</taxon>
        <taxon>Neoptera</taxon>
        <taxon>Endopterygota</taxon>
        <taxon>Coleoptera</taxon>
        <taxon>Polyphaga</taxon>
        <taxon>Cucujiformia</taxon>
        <taxon>Chrysomeloidea</taxon>
        <taxon>Cerambycidae</taxon>
        <taxon>Cerambycinae</taxon>
        <taxon>Callichromatini</taxon>
        <taxon>Aromia</taxon>
    </lineage>
</organism>
<dbReference type="EMBL" id="JAPWTK010000001">
    <property type="protein sequence ID" value="KAJ8963356.1"/>
    <property type="molecule type" value="Genomic_DNA"/>
</dbReference>
<accession>A0AAV8ZJ00</accession>
<dbReference type="PANTHER" id="PTHR46762:SF1">
    <property type="entry name" value="NUCLEOREDOXIN-LIKE PROTEIN 2"/>
    <property type="match status" value="1"/>
</dbReference>
<reference evidence="2" key="1">
    <citation type="journal article" date="2023" name="Insect Mol. Biol.">
        <title>Genome sequencing provides insights into the evolution of gene families encoding plant cell wall-degrading enzymes in longhorned beetles.</title>
        <authorList>
            <person name="Shin N.R."/>
            <person name="Okamura Y."/>
            <person name="Kirsch R."/>
            <person name="Pauchet Y."/>
        </authorList>
    </citation>
    <scope>NUCLEOTIDE SEQUENCE</scope>
    <source>
        <strain evidence="2">AMC_N1</strain>
    </source>
</reference>
<dbReference type="InterPro" id="IPR036249">
    <property type="entry name" value="Thioredoxin-like_sf"/>
</dbReference>